<dbReference type="EMBL" id="CAEZSU010000045">
    <property type="protein sequence ID" value="CAB4546797.1"/>
    <property type="molecule type" value="Genomic_DNA"/>
</dbReference>
<proteinExistence type="predicted"/>
<gene>
    <name evidence="1" type="ORF">UFOPK1495_00567</name>
</gene>
<sequence length="434" mass="47657">MRDEHFVVLGVARPRTTWLTDIGHWANSSMLPIEFIRCVSIDEVRSRLHSDRRFSAVLLGEDCTGVDRDVIETARDAGCVPIVITDSTPRRDWPALGAADTLTQPVTPHHLLAALREHAIGVDHRSHIATHETSVDSSPTGCLIAVLGPGGSGTSTTAMAIASHLAGQPSRYPESISTRVGLIDASLNADQALLHDLGDVVPGLQELVELHRTANPTKDEVRDFFWFSPRHGYDILPGLRRHRDWSTLRRRTTLAALASIHRSFDFVVADSDADFEGESETGSIDIEDRNLLARELARNADLVVLTARAGITGLSRALQNLRELAELDIETERILLVILGAPRSTRHRSELARTILRLFDETVPSHSLPIPVMVPLRRDLEPFIHDGTPPPRSAFGSITAAVSERLQQVEPRDSRPSFQTAPIAIIPGHLGRTA</sequence>
<evidence type="ECO:0000313" key="1">
    <source>
        <dbReference type="EMBL" id="CAB4546797.1"/>
    </source>
</evidence>
<organism evidence="1">
    <name type="scientific">freshwater metagenome</name>
    <dbReference type="NCBI Taxonomy" id="449393"/>
    <lineage>
        <taxon>unclassified sequences</taxon>
        <taxon>metagenomes</taxon>
        <taxon>ecological metagenomes</taxon>
    </lineage>
</organism>
<dbReference type="Gene3D" id="3.40.50.300">
    <property type="entry name" value="P-loop containing nucleotide triphosphate hydrolases"/>
    <property type="match status" value="1"/>
</dbReference>
<dbReference type="AlphaFoldDB" id="A0A6J6C719"/>
<reference evidence="1" key="1">
    <citation type="submission" date="2020-05" db="EMBL/GenBank/DDBJ databases">
        <authorList>
            <person name="Chiriac C."/>
            <person name="Salcher M."/>
            <person name="Ghai R."/>
            <person name="Kavagutti S V."/>
        </authorList>
    </citation>
    <scope>NUCLEOTIDE SEQUENCE</scope>
</reference>
<protein>
    <submittedName>
        <fullName evidence="1">Unannotated protein</fullName>
    </submittedName>
</protein>
<name>A0A6J6C719_9ZZZZ</name>
<dbReference type="SUPFAM" id="SSF52540">
    <property type="entry name" value="P-loop containing nucleoside triphosphate hydrolases"/>
    <property type="match status" value="1"/>
</dbReference>
<accession>A0A6J6C719</accession>
<dbReference type="InterPro" id="IPR027417">
    <property type="entry name" value="P-loop_NTPase"/>
</dbReference>